<dbReference type="SUPFAM" id="SSF56059">
    <property type="entry name" value="Glutathione synthetase ATP-binding domain-like"/>
    <property type="match status" value="1"/>
</dbReference>
<dbReference type="Gene3D" id="3.40.50.20">
    <property type="match status" value="1"/>
</dbReference>
<evidence type="ECO:0000256" key="3">
    <source>
        <dbReference type="ARBA" id="ARBA00022840"/>
    </source>
</evidence>
<dbReference type="GO" id="GO:0016874">
    <property type="term" value="F:ligase activity"/>
    <property type="evidence" value="ECO:0007669"/>
    <property type="project" value="UniProtKB-KW"/>
</dbReference>
<name>A0A3B0YRT7_9ZZZZ</name>
<dbReference type="Pfam" id="PF13535">
    <property type="entry name" value="ATP-grasp_4"/>
    <property type="match status" value="1"/>
</dbReference>
<evidence type="ECO:0000259" key="4">
    <source>
        <dbReference type="PROSITE" id="PS50975"/>
    </source>
</evidence>
<evidence type="ECO:0000256" key="1">
    <source>
        <dbReference type="ARBA" id="ARBA00022598"/>
    </source>
</evidence>
<keyword evidence="2" id="KW-0547">Nucleotide-binding</keyword>
<organism evidence="5">
    <name type="scientific">hydrothermal vent metagenome</name>
    <dbReference type="NCBI Taxonomy" id="652676"/>
    <lineage>
        <taxon>unclassified sequences</taxon>
        <taxon>metagenomes</taxon>
        <taxon>ecological metagenomes</taxon>
    </lineage>
</organism>
<evidence type="ECO:0000256" key="2">
    <source>
        <dbReference type="ARBA" id="ARBA00022741"/>
    </source>
</evidence>
<dbReference type="PROSITE" id="PS50975">
    <property type="entry name" value="ATP_GRASP"/>
    <property type="match status" value="1"/>
</dbReference>
<dbReference type="AlphaFoldDB" id="A0A3B0YRT7"/>
<dbReference type="InterPro" id="IPR040570">
    <property type="entry name" value="LAL_C2"/>
</dbReference>
<dbReference type="InterPro" id="IPR011761">
    <property type="entry name" value="ATP-grasp"/>
</dbReference>
<accession>A0A3B0YRT7</accession>
<sequence length="432" mass="48224">MRLTHQDFTLNNDYKIKHRILLVAPTGSYRIAAYLQAAMAMNIDIVVASPGEHSFISEIQNGLQIDFNDFKSSLIKVQKEHETFPFTGIIGSEDAAVEFSTHVATHLNLIHNPELSVQLTHRKDLARQRLTEHQCTVPQYSVVDINQALEPQLKLAWPYVVKPLNMSASRGVIRVNNLQEAIVACQRVTEIIKADRTEPVTFENTHLLLEQYIDGREVAFEGFLHKNKLHRLALFDKPNPLVGPYFEETIYVTPSNLSHDIQQHIHHRVTQACQAYGLITGPIHAELRIDSKGEAWILEVANRTIGGDCARTLDISGEYALEKLIISLSTGDLQIPTVMSRASGVMMIPIKQGGILQKILGVTQARQIQGVTDIKINISPGNELLPLPEGNQYLGYIFAQANTSEQVTEALNNAYAKLDFKVTPLFSLTPQA</sequence>
<reference evidence="5" key="1">
    <citation type="submission" date="2018-06" db="EMBL/GenBank/DDBJ databases">
        <authorList>
            <person name="Zhirakovskaya E."/>
        </authorList>
    </citation>
    <scope>NUCLEOTIDE SEQUENCE</scope>
</reference>
<keyword evidence="3" id="KW-0067">ATP-binding</keyword>
<keyword evidence="1" id="KW-0436">Ligase</keyword>
<dbReference type="PANTHER" id="PTHR43585">
    <property type="entry name" value="FUMIPYRROLE BIOSYNTHESIS PROTEIN C"/>
    <property type="match status" value="1"/>
</dbReference>
<dbReference type="Gene3D" id="3.30.470.20">
    <property type="entry name" value="ATP-grasp fold, B domain"/>
    <property type="match status" value="1"/>
</dbReference>
<dbReference type="PANTHER" id="PTHR43585:SF2">
    <property type="entry name" value="ATP-GRASP ENZYME FSQD"/>
    <property type="match status" value="1"/>
</dbReference>
<dbReference type="InterPro" id="IPR052032">
    <property type="entry name" value="ATP-dep_AA_Ligase"/>
</dbReference>
<dbReference type="EMBL" id="UOFL01000238">
    <property type="protein sequence ID" value="VAW82181.1"/>
    <property type="molecule type" value="Genomic_DNA"/>
</dbReference>
<dbReference type="GO" id="GO:0046872">
    <property type="term" value="F:metal ion binding"/>
    <property type="evidence" value="ECO:0007669"/>
    <property type="project" value="InterPro"/>
</dbReference>
<proteinExistence type="predicted"/>
<protein>
    <recommendedName>
        <fullName evidence="4">ATP-grasp domain-containing protein</fullName>
    </recommendedName>
</protein>
<evidence type="ECO:0000313" key="5">
    <source>
        <dbReference type="EMBL" id="VAW82181.1"/>
    </source>
</evidence>
<feature type="domain" description="ATP-grasp" evidence="4">
    <location>
        <begin position="127"/>
        <end position="329"/>
    </location>
</feature>
<dbReference type="GO" id="GO:0005524">
    <property type="term" value="F:ATP binding"/>
    <property type="evidence" value="ECO:0007669"/>
    <property type="project" value="UniProtKB-KW"/>
</dbReference>
<dbReference type="Pfam" id="PF18603">
    <property type="entry name" value="LAL_C2"/>
    <property type="match status" value="1"/>
</dbReference>
<gene>
    <name evidence="5" type="ORF">MNBD_GAMMA12-1022</name>
</gene>